<evidence type="ECO:0000313" key="6">
    <source>
        <dbReference type="Proteomes" id="UP000779049"/>
    </source>
</evidence>
<dbReference type="Gene3D" id="2.20.230.10">
    <property type="entry name" value="Resuscitation-promoting factor rpfb"/>
    <property type="match status" value="1"/>
</dbReference>
<dbReference type="InterPro" id="IPR022029">
    <property type="entry name" value="YoaR-like_PG-bd"/>
</dbReference>
<keyword evidence="3" id="KW-0812">Transmembrane</keyword>
<evidence type="ECO:0000256" key="2">
    <source>
        <dbReference type="SAM" id="MobiDB-lite"/>
    </source>
</evidence>
<dbReference type="InterPro" id="IPR011098">
    <property type="entry name" value="G5_dom"/>
</dbReference>
<dbReference type="RefSeq" id="WP_221919386.1">
    <property type="nucleotide sequence ID" value="NZ_CP173660.1"/>
</dbReference>
<feature type="transmembrane region" description="Helical" evidence="3">
    <location>
        <begin position="23"/>
        <end position="42"/>
    </location>
</feature>
<dbReference type="Pfam" id="PF12229">
    <property type="entry name" value="PG_binding_4"/>
    <property type="match status" value="1"/>
</dbReference>
<dbReference type="EMBL" id="VIRV01000002">
    <property type="protein sequence ID" value="MBY0758124.1"/>
    <property type="molecule type" value="Genomic_DNA"/>
</dbReference>
<comment type="caution">
    <text evidence="5">The sequence shown here is derived from an EMBL/GenBank/DDBJ whole genome shotgun (WGS) entry which is preliminary data.</text>
</comment>
<dbReference type="PROSITE" id="PS51109">
    <property type="entry name" value="G5"/>
    <property type="match status" value="1"/>
</dbReference>
<organism evidence="5 6">
    <name type="scientific">Sellimonas caecigallum</name>
    <dbReference type="NCBI Taxonomy" id="2592333"/>
    <lineage>
        <taxon>Bacteria</taxon>
        <taxon>Bacillati</taxon>
        <taxon>Bacillota</taxon>
        <taxon>Clostridia</taxon>
        <taxon>Lachnospirales</taxon>
        <taxon>Lachnospiraceae</taxon>
        <taxon>Sellimonas</taxon>
    </lineage>
</organism>
<evidence type="ECO:0000256" key="1">
    <source>
        <dbReference type="ARBA" id="ARBA00022729"/>
    </source>
</evidence>
<protein>
    <recommendedName>
        <fullName evidence="4">G5 domain-containing protein</fullName>
    </recommendedName>
</protein>
<evidence type="ECO:0000256" key="3">
    <source>
        <dbReference type="SAM" id="Phobius"/>
    </source>
</evidence>
<dbReference type="PANTHER" id="PTHR35788:SF1">
    <property type="entry name" value="EXPORTED PROTEIN"/>
    <property type="match status" value="1"/>
</dbReference>
<dbReference type="PANTHER" id="PTHR35788">
    <property type="entry name" value="EXPORTED PROTEIN-RELATED"/>
    <property type="match status" value="1"/>
</dbReference>
<dbReference type="Proteomes" id="UP000779049">
    <property type="component" value="Unassembled WGS sequence"/>
</dbReference>
<keyword evidence="3" id="KW-1133">Transmembrane helix</keyword>
<feature type="region of interest" description="Disordered" evidence="2">
    <location>
        <begin position="478"/>
        <end position="499"/>
    </location>
</feature>
<evidence type="ECO:0000313" key="5">
    <source>
        <dbReference type="EMBL" id="MBY0758124.1"/>
    </source>
</evidence>
<dbReference type="InterPro" id="IPR007391">
    <property type="entry name" value="Vancomycin_resist_VanW"/>
</dbReference>
<sequence length="499" mass="57022">MGFTGKKKRKTQRRMTAAQKRKLMLLTGLVFVCALFVVGIFYSSVYRYVHKMRPGQIEENVYVQGVDMSGLTKAQAKKKLKQNWEAVQNTHLILHDGEKEASVTVKQMGIRQGDVDEAIEKAAGYAKRGGLFHRYRKIRAAKKEKVEYDVSYKIDEEQIEDLLEEKTKDFYEEAEDAGITRVGGVFQITEEKSGETIDIDAVMKELEDKLPSLLLGEETRINVSAKKDEPKVTKTDLESIEDRIGEFATETQEEDRSLLSRTAELLNGQVILTEKEISVQKILAPLLEMYEEENQEEKAETDIDCPEAFSQAASTLYMAVLDAELEVTKREPLDHEAAYTKPAMDAALDTQRDLQIKNTLDSPVYIEVFIDQNEQFVCRIYGTRTREKTTEISFESEILEEHDPETEYVADEEIDAGKMKKESDGSRMIRAKLWKIVEEEGKEVSRDEINETTYKGENQKILVGTKSDDEETVEKLEKAVESQDEKEIEETIKEINGEE</sequence>
<dbReference type="Pfam" id="PF04294">
    <property type="entry name" value="VanW"/>
    <property type="match status" value="1"/>
</dbReference>
<dbReference type="InterPro" id="IPR052913">
    <property type="entry name" value="Glycopeptide_resist_protein"/>
</dbReference>
<feature type="domain" description="G5" evidence="4">
    <location>
        <begin position="388"/>
        <end position="467"/>
    </location>
</feature>
<gene>
    <name evidence="5" type="ORF">FLB61_03240</name>
</gene>
<keyword evidence="6" id="KW-1185">Reference proteome</keyword>
<name>A0ABS7L518_9FIRM</name>
<keyword evidence="3" id="KW-0472">Membrane</keyword>
<dbReference type="Pfam" id="PF07501">
    <property type="entry name" value="G5"/>
    <property type="match status" value="1"/>
</dbReference>
<accession>A0ABS7L518</accession>
<proteinExistence type="predicted"/>
<keyword evidence="1" id="KW-0732">Signal</keyword>
<reference evidence="5 6" key="1">
    <citation type="journal article" date="2020" name="New Microbes New Infect">
        <title>Sellimonas caecigallum sp. nov., description and genome sequence of a new member of the Sellimonas genus isolated from the cecum of feral chicken.</title>
        <authorList>
            <person name="Wongkuna S."/>
            <person name="Ghimire S."/>
            <person name="Antony L."/>
            <person name="Chankhamhaengdecha S."/>
            <person name="Janvilisri T."/>
            <person name="Scaria J."/>
        </authorList>
    </citation>
    <scope>NUCLEOTIDE SEQUENCE [LARGE SCALE GENOMIC DNA]</scope>
    <source>
        <strain evidence="5 6">SW451</strain>
    </source>
</reference>
<dbReference type="SMART" id="SM01208">
    <property type="entry name" value="G5"/>
    <property type="match status" value="1"/>
</dbReference>
<evidence type="ECO:0000259" key="4">
    <source>
        <dbReference type="PROSITE" id="PS51109"/>
    </source>
</evidence>